<proteinExistence type="predicted"/>
<organism evidence="1">
    <name type="scientific">marine metagenome</name>
    <dbReference type="NCBI Taxonomy" id="408172"/>
    <lineage>
        <taxon>unclassified sequences</taxon>
        <taxon>metagenomes</taxon>
        <taxon>ecological metagenomes</taxon>
    </lineage>
</organism>
<dbReference type="Gene3D" id="2.40.160.60">
    <property type="entry name" value="Outer membrane protein transport protein (OMPP1/FadL/TodX)"/>
    <property type="match status" value="1"/>
</dbReference>
<evidence type="ECO:0000313" key="1">
    <source>
        <dbReference type="EMBL" id="SVC66186.1"/>
    </source>
</evidence>
<reference evidence="1" key="1">
    <citation type="submission" date="2018-05" db="EMBL/GenBank/DDBJ databases">
        <authorList>
            <person name="Lanie J.A."/>
            <person name="Ng W.-L."/>
            <person name="Kazmierczak K.M."/>
            <person name="Andrzejewski T.M."/>
            <person name="Davidsen T.M."/>
            <person name="Wayne K.J."/>
            <person name="Tettelin H."/>
            <person name="Glass J.I."/>
            <person name="Rusch D."/>
            <person name="Podicherti R."/>
            <person name="Tsui H.-C.T."/>
            <person name="Winkler M.E."/>
        </authorList>
    </citation>
    <scope>NUCLEOTIDE SEQUENCE</scope>
</reference>
<sequence>MQNKTVYFLLIVLIFCIFNIKAQNKINSPYSRFGIGDIQSNILSEFSAMGESSIASYDPSIVNPYNPSSFTAFKPNSFIFSTGGMHQTTKMQTTDLEQVTNNSSFSHLILGFPVTKKIAVSTGLLPFSNVGYQIEDSEINPDLGIMNYSYTGNGGLSLIYVGAAYRLNKKLSLGINTNYLFGGLNRNKNVIFSDGESFNTRKTNSISVKGFFYQLGLMYNIELNEKTFFTLGFTANNNAEISAKSTVLIETYKISSIYEITKDTILDSTSGFSNNMILPQNIGFGMSLNIEKKWLFMADLSVQDWSEYRMFGESDS</sequence>
<dbReference type="SUPFAM" id="SSF56935">
    <property type="entry name" value="Porins"/>
    <property type="match status" value="1"/>
</dbReference>
<dbReference type="AlphaFoldDB" id="A0A382NYP4"/>
<feature type="non-terminal residue" evidence="1">
    <location>
        <position position="316"/>
    </location>
</feature>
<evidence type="ECO:0008006" key="2">
    <source>
        <dbReference type="Google" id="ProtNLM"/>
    </source>
</evidence>
<name>A0A382NYP4_9ZZZZ</name>
<dbReference type="EMBL" id="UINC01103648">
    <property type="protein sequence ID" value="SVC66186.1"/>
    <property type="molecule type" value="Genomic_DNA"/>
</dbReference>
<gene>
    <name evidence="1" type="ORF">METZ01_LOCUS319040</name>
</gene>
<protein>
    <recommendedName>
        <fullName evidence="2">DUF5723 domain-containing protein</fullName>
    </recommendedName>
</protein>
<accession>A0A382NYP4</accession>